<protein>
    <submittedName>
        <fullName evidence="2">Uncharacterized protein</fullName>
    </submittedName>
</protein>
<feature type="compositionally biased region" description="Pro residues" evidence="1">
    <location>
        <begin position="17"/>
        <end position="30"/>
    </location>
</feature>
<reference evidence="2" key="1">
    <citation type="journal article" date="2020" name="Stud. Mycol.">
        <title>101 Dothideomycetes genomes: a test case for predicting lifestyles and emergence of pathogens.</title>
        <authorList>
            <person name="Haridas S."/>
            <person name="Albert R."/>
            <person name="Binder M."/>
            <person name="Bloem J."/>
            <person name="Labutti K."/>
            <person name="Salamov A."/>
            <person name="Andreopoulos B."/>
            <person name="Baker S."/>
            <person name="Barry K."/>
            <person name="Bills G."/>
            <person name="Bluhm B."/>
            <person name="Cannon C."/>
            <person name="Castanera R."/>
            <person name="Culley D."/>
            <person name="Daum C."/>
            <person name="Ezra D."/>
            <person name="Gonzalez J."/>
            <person name="Henrissat B."/>
            <person name="Kuo A."/>
            <person name="Liang C."/>
            <person name="Lipzen A."/>
            <person name="Lutzoni F."/>
            <person name="Magnuson J."/>
            <person name="Mondo S."/>
            <person name="Nolan M."/>
            <person name="Ohm R."/>
            <person name="Pangilinan J."/>
            <person name="Park H.-J."/>
            <person name="Ramirez L."/>
            <person name="Alfaro M."/>
            <person name="Sun H."/>
            <person name="Tritt A."/>
            <person name="Yoshinaga Y."/>
            <person name="Zwiers L.-H."/>
            <person name="Turgeon B."/>
            <person name="Goodwin S."/>
            <person name="Spatafora J."/>
            <person name="Crous P."/>
            <person name="Grigoriev I."/>
        </authorList>
    </citation>
    <scope>NUCLEOTIDE SEQUENCE</scope>
    <source>
        <strain evidence="2">CBS 119687</strain>
    </source>
</reference>
<organism evidence="2 3">
    <name type="scientific">Dothidotthia symphoricarpi CBS 119687</name>
    <dbReference type="NCBI Taxonomy" id="1392245"/>
    <lineage>
        <taxon>Eukaryota</taxon>
        <taxon>Fungi</taxon>
        <taxon>Dikarya</taxon>
        <taxon>Ascomycota</taxon>
        <taxon>Pezizomycotina</taxon>
        <taxon>Dothideomycetes</taxon>
        <taxon>Pleosporomycetidae</taxon>
        <taxon>Pleosporales</taxon>
        <taxon>Dothidotthiaceae</taxon>
        <taxon>Dothidotthia</taxon>
    </lineage>
</organism>
<feature type="compositionally biased region" description="Pro residues" evidence="1">
    <location>
        <begin position="45"/>
        <end position="64"/>
    </location>
</feature>
<dbReference type="GeneID" id="54404483"/>
<name>A0A6A6A5T0_9PLEO</name>
<accession>A0A6A6A5T0</accession>
<keyword evidence="3" id="KW-1185">Reference proteome</keyword>
<dbReference type="Proteomes" id="UP000799771">
    <property type="component" value="Unassembled WGS sequence"/>
</dbReference>
<proteinExistence type="predicted"/>
<evidence type="ECO:0000313" key="2">
    <source>
        <dbReference type="EMBL" id="KAF2127180.1"/>
    </source>
</evidence>
<dbReference type="OrthoDB" id="3775889at2759"/>
<evidence type="ECO:0000313" key="3">
    <source>
        <dbReference type="Proteomes" id="UP000799771"/>
    </source>
</evidence>
<feature type="compositionally biased region" description="Low complexity" evidence="1">
    <location>
        <begin position="69"/>
        <end position="86"/>
    </location>
</feature>
<sequence length="257" mass="27823">MGCFSISKKVTPRSTPQLPPSPPPSPPPNPWTRSSGRRSPQLPACSPPSPPLTPPLTPPQPPQPARRQAGGSSSRAPVPAASPWARGNWRSGAKPLSAPSTSVPSYDSVELGHVVKLPKVTDTSSIIHVGLAQGGDQEPWDHPAVITGKFEKGGEQYVRIRLTTSFGGRTVEARKPSHQRRFFILADNAEDQTPHSGTVLASMKAGSARFVKRTYVNLSRNSEYVIEYKHLTTWAIGHKQMTFDAVSTKRIIACQVD</sequence>
<gene>
    <name evidence="2" type="ORF">P153DRAFT_295815</name>
</gene>
<feature type="compositionally biased region" description="Low complexity" evidence="1">
    <location>
        <begin position="31"/>
        <end position="44"/>
    </location>
</feature>
<dbReference type="RefSeq" id="XP_033521569.1">
    <property type="nucleotide sequence ID" value="XM_033664051.1"/>
</dbReference>
<evidence type="ECO:0000256" key="1">
    <source>
        <dbReference type="SAM" id="MobiDB-lite"/>
    </source>
</evidence>
<feature type="region of interest" description="Disordered" evidence="1">
    <location>
        <begin position="1"/>
        <end position="106"/>
    </location>
</feature>
<dbReference type="EMBL" id="ML977511">
    <property type="protein sequence ID" value="KAF2127180.1"/>
    <property type="molecule type" value="Genomic_DNA"/>
</dbReference>
<dbReference type="AlphaFoldDB" id="A0A6A6A5T0"/>